<evidence type="ECO:0000256" key="3">
    <source>
        <dbReference type="ARBA" id="ARBA00022475"/>
    </source>
</evidence>
<feature type="domain" description="Major facilitator superfamily (MFS) profile" evidence="8">
    <location>
        <begin position="18"/>
        <end position="403"/>
    </location>
</feature>
<evidence type="ECO:0000256" key="2">
    <source>
        <dbReference type="ARBA" id="ARBA00022448"/>
    </source>
</evidence>
<dbReference type="PROSITE" id="PS50850">
    <property type="entry name" value="MFS"/>
    <property type="match status" value="1"/>
</dbReference>
<sequence>MSNEAPAGVFAVLKATPTPVRYLLGGVFVNQLGAFVQTFLLLYLTVRGVSVAAAGLCLVAYSVGAIFGTMLGGELTHRFGPRTTIVVAMIASAPLVASIPLLAHPSTFWPLAGVVALGGLATQAYRPAAAVLLSDQMPEEYQVMGFSMMRIALNIGAALAPLIAAGLILVDWDLLFWLDGATAAVYALLAFALLPKNVDVPPEEDEEPASTVDRKSAYATMVRDGKFLLYLGSMFVGTIVYAQFTVALPLQILADGHPEALYSAVLATSSIILIVTELKLTTYVTRWPPPLAAGLGHAVFAVGVAGWGLAAGSGTLVILSTVFFVSGLMISGPSMFAYPARFPARVKARYIGTQHTIIGLSSALGPVFGVLAWTWLGRGIWPLGGALGLVAGYFAWAAMKQKTAPVPAVETGTATEPVGGKA</sequence>
<feature type="transmembrane region" description="Helical" evidence="7">
    <location>
        <begin position="260"/>
        <end position="278"/>
    </location>
</feature>
<protein>
    <submittedName>
        <fullName evidence="9">MFS transporter</fullName>
    </submittedName>
</protein>
<keyword evidence="3" id="KW-1003">Cell membrane</keyword>
<evidence type="ECO:0000256" key="6">
    <source>
        <dbReference type="ARBA" id="ARBA00023136"/>
    </source>
</evidence>
<dbReference type="Gene3D" id="1.20.1250.20">
    <property type="entry name" value="MFS general substrate transporter like domains"/>
    <property type="match status" value="1"/>
</dbReference>
<dbReference type="Pfam" id="PF07690">
    <property type="entry name" value="MFS_1"/>
    <property type="match status" value="1"/>
</dbReference>
<feature type="transmembrane region" description="Helical" evidence="7">
    <location>
        <begin position="146"/>
        <end position="168"/>
    </location>
</feature>
<feature type="transmembrane region" description="Helical" evidence="7">
    <location>
        <begin position="379"/>
        <end position="398"/>
    </location>
</feature>
<name>A0ABU5R3G5_9PSEU</name>
<keyword evidence="10" id="KW-1185">Reference proteome</keyword>
<organism evidence="9 10">
    <name type="scientific">Amycolatopsis heterodermiae</name>
    <dbReference type="NCBI Taxonomy" id="3110235"/>
    <lineage>
        <taxon>Bacteria</taxon>
        <taxon>Bacillati</taxon>
        <taxon>Actinomycetota</taxon>
        <taxon>Actinomycetes</taxon>
        <taxon>Pseudonocardiales</taxon>
        <taxon>Pseudonocardiaceae</taxon>
        <taxon>Amycolatopsis</taxon>
    </lineage>
</organism>
<keyword evidence="2" id="KW-0813">Transport</keyword>
<dbReference type="PANTHER" id="PTHR23517">
    <property type="entry name" value="RESISTANCE PROTEIN MDTM, PUTATIVE-RELATED-RELATED"/>
    <property type="match status" value="1"/>
</dbReference>
<evidence type="ECO:0000256" key="7">
    <source>
        <dbReference type="SAM" id="Phobius"/>
    </source>
</evidence>
<feature type="transmembrane region" description="Helical" evidence="7">
    <location>
        <begin position="50"/>
        <end position="71"/>
    </location>
</feature>
<dbReference type="PANTHER" id="PTHR23517:SF2">
    <property type="entry name" value="MULTIDRUG RESISTANCE PROTEIN MDTH"/>
    <property type="match status" value="1"/>
</dbReference>
<proteinExistence type="predicted"/>
<gene>
    <name evidence="9" type="ORF">VA596_14485</name>
</gene>
<feature type="transmembrane region" description="Helical" evidence="7">
    <location>
        <begin position="83"/>
        <end position="102"/>
    </location>
</feature>
<dbReference type="InterPro" id="IPR036259">
    <property type="entry name" value="MFS_trans_sf"/>
</dbReference>
<keyword evidence="6 7" id="KW-0472">Membrane</keyword>
<feature type="transmembrane region" description="Helical" evidence="7">
    <location>
        <begin position="290"/>
        <end position="310"/>
    </location>
</feature>
<comment type="subcellular location">
    <subcellularLocation>
        <location evidence="1">Cell membrane</location>
        <topology evidence="1">Multi-pass membrane protein</topology>
    </subcellularLocation>
</comment>
<keyword evidence="5 7" id="KW-1133">Transmembrane helix</keyword>
<feature type="transmembrane region" description="Helical" evidence="7">
    <location>
        <begin position="350"/>
        <end position="373"/>
    </location>
</feature>
<comment type="caution">
    <text evidence="9">The sequence shown here is derived from an EMBL/GenBank/DDBJ whole genome shotgun (WGS) entry which is preliminary data.</text>
</comment>
<feature type="transmembrane region" description="Helical" evidence="7">
    <location>
        <begin position="227"/>
        <end position="248"/>
    </location>
</feature>
<dbReference type="EMBL" id="JAYFSI010000002">
    <property type="protein sequence ID" value="MEA5360752.1"/>
    <property type="molecule type" value="Genomic_DNA"/>
</dbReference>
<evidence type="ECO:0000313" key="9">
    <source>
        <dbReference type="EMBL" id="MEA5360752.1"/>
    </source>
</evidence>
<evidence type="ECO:0000256" key="1">
    <source>
        <dbReference type="ARBA" id="ARBA00004651"/>
    </source>
</evidence>
<dbReference type="InterPro" id="IPR011701">
    <property type="entry name" value="MFS"/>
</dbReference>
<dbReference type="InterPro" id="IPR050171">
    <property type="entry name" value="MFS_Transporters"/>
</dbReference>
<dbReference type="SUPFAM" id="SSF103473">
    <property type="entry name" value="MFS general substrate transporter"/>
    <property type="match status" value="1"/>
</dbReference>
<keyword evidence="4 7" id="KW-0812">Transmembrane</keyword>
<feature type="transmembrane region" description="Helical" evidence="7">
    <location>
        <begin position="316"/>
        <end position="338"/>
    </location>
</feature>
<dbReference type="RefSeq" id="WP_323327169.1">
    <property type="nucleotide sequence ID" value="NZ_JAYFSI010000002.1"/>
</dbReference>
<accession>A0ABU5R3G5</accession>
<feature type="transmembrane region" description="Helical" evidence="7">
    <location>
        <begin position="22"/>
        <end position="44"/>
    </location>
</feature>
<evidence type="ECO:0000256" key="5">
    <source>
        <dbReference type="ARBA" id="ARBA00022989"/>
    </source>
</evidence>
<evidence type="ECO:0000313" key="10">
    <source>
        <dbReference type="Proteomes" id="UP001304298"/>
    </source>
</evidence>
<dbReference type="InterPro" id="IPR020846">
    <property type="entry name" value="MFS_dom"/>
</dbReference>
<feature type="transmembrane region" description="Helical" evidence="7">
    <location>
        <begin position="174"/>
        <end position="194"/>
    </location>
</feature>
<evidence type="ECO:0000256" key="4">
    <source>
        <dbReference type="ARBA" id="ARBA00022692"/>
    </source>
</evidence>
<dbReference type="Proteomes" id="UP001304298">
    <property type="component" value="Unassembled WGS sequence"/>
</dbReference>
<reference evidence="9 10" key="1">
    <citation type="submission" date="2023-12" db="EMBL/GenBank/DDBJ databases">
        <title>Amycolatopsis sp. V23-08.</title>
        <authorList>
            <person name="Somphong A."/>
        </authorList>
    </citation>
    <scope>NUCLEOTIDE SEQUENCE [LARGE SCALE GENOMIC DNA]</scope>
    <source>
        <strain evidence="9 10">V23-08</strain>
    </source>
</reference>
<evidence type="ECO:0000259" key="8">
    <source>
        <dbReference type="PROSITE" id="PS50850"/>
    </source>
</evidence>